<dbReference type="Proteomes" id="UP001519460">
    <property type="component" value="Unassembled WGS sequence"/>
</dbReference>
<evidence type="ECO:0000313" key="3">
    <source>
        <dbReference type="Proteomes" id="UP001519460"/>
    </source>
</evidence>
<proteinExistence type="predicted"/>
<keyword evidence="3" id="KW-1185">Reference proteome</keyword>
<comment type="caution">
    <text evidence="2">The sequence shown here is derived from an EMBL/GenBank/DDBJ whole genome shotgun (WGS) entry which is preliminary data.</text>
</comment>
<reference evidence="2 3" key="1">
    <citation type="journal article" date="2023" name="Sci. Data">
        <title>Genome assembly of the Korean intertidal mud-creeper Batillaria attramentaria.</title>
        <authorList>
            <person name="Patra A.K."/>
            <person name="Ho P.T."/>
            <person name="Jun S."/>
            <person name="Lee S.J."/>
            <person name="Kim Y."/>
            <person name="Won Y.J."/>
        </authorList>
    </citation>
    <scope>NUCLEOTIDE SEQUENCE [LARGE SCALE GENOMIC DNA]</scope>
    <source>
        <strain evidence="2">Wonlab-2016</strain>
    </source>
</reference>
<organism evidence="2 3">
    <name type="scientific">Batillaria attramentaria</name>
    <dbReference type="NCBI Taxonomy" id="370345"/>
    <lineage>
        <taxon>Eukaryota</taxon>
        <taxon>Metazoa</taxon>
        <taxon>Spiralia</taxon>
        <taxon>Lophotrochozoa</taxon>
        <taxon>Mollusca</taxon>
        <taxon>Gastropoda</taxon>
        <taxon>Caenogastropoda</taxon>
        <taxon>Sorbeoconcha</taxon>
        <taxon>Cerithioidea</taxon>
        <taxon>Batillariidae</taxon>
        <taxon>Batillaria</taxon>
    </lineage>
</organism>
<feature type="compositionally biased region" description="Basic and acidic residues" evidence="1">
    <location>
        <begin position="1"/>
        <end position="11"/>
    </location>
</feature>
<sequence length="100" mass="11518">MTSKRSRDDAHSSTSKSATKKPKVTQKFTDKYLKIPGISRSSLGDSYAHCDYCKCDFSIAQRQFRYPRTPENEEHTNYLSLARHSLHFYRSLLTVQVGVL</sequence>
<feature type="region of interest" description="Disordered" evidence="1">
    <location>
        <begin position="1"/>
        <end position="24"/>
    </location>
</feature>
<evidence type="ECO:0000256" key="1">
    <source>
        <dbReference type="SAM" id="MobiDB-lite"/>
    </source>
</evidence>
<gene>
    <name evidence="2" type="ORF">BaRGS_00009295</name>
</gene>
<name>A0ABD0LIV8_9CAEN</name>
<evidence type="ECO:0000313" key="2">
    <source>
        <dbReference type="EMBL" id="KAK7499320.1"/>
    </source>
</evidence>
<dbReference type="AlphaFoldDB" id="A0ABD0LIV8"/>
<dbReference type="EMBL" id="JACVVK020000044">
    <property type="protein sequence ID" value="KAK7499320.1"/>
    <property type="molecule type" value="Genomic_DNA"/>
</dbReference>
<protein>
    <submittedName>
        <fullName evidence="2">Uncharacterized protein</fullName>
    </submittedName>
</protein>
<accession>A0ABD0LIV8</accession>